<dbReference type="RefSeq" id="YP_009639626.1">
    <property type="nucleotide sequence ID" value="NC_042353.1"/>
</dbReference>
<dbReference type="GeneID" id="40236424"/>
<dbReference type="EMBL" id="MF629150">
    <property type="protein sequence ID" value="ATU47043.1"/>
    <property type="molecule type" value="Genomic_DNA"/>
</dbReference>
<keyword evidence="2" id="KW-1185">Reference proteome</keyword>
<accession>A0A2D3FAJ3</accession>
<proteinExistence type="predicted"/>
<reference evidence="1 2" key="1">
    <citation type="journal article" date="2018" name="ISME J.">
        <title>Characterization of ecologically diverse viruses infecting co-occurring strains of cosmopolitan hyperhalophilic Bacteroidetes.</title>
        <authorList>
            <person name="Villamor J."/>
            <person name="Ramos-Barbero M.D."/>
            <person name="Gonzalez-Torres P."/>
            <person name="Gabaldon T."/>
            <person name="Rossello-Mora R."/>
            <person name="Meseguer I."/>
            <person name="Martinez-Garcia M."/>
            <person name="Santos F."/>
            <person name="Anton J."/>
        </authorList>
    </citation>
    <scope>NUCLEOTIDE SEQUENCE [LARGE SCALE GENOMIC DNA]</scope>
    <source>
        <strain evidence="1">SRUTV-1</strain>
    </source>
</reference>
<dbReference type="KEGG" id="vg:40236424"/>
<evidence type="ECO:0000313" key="2">
    <source>
        <dbReference type="Proteomes" id="UP000262103"/>
    </source>
</evidence>
<organism evidence="1 2">
    <name type="scientific">Salinibacter phage SRUTV-1</name>
    <dbReference type="NCBI Taxonomy" id="2684227"/>
    <lineage>
        <taxon>Viruses</taxon>
        <taxon>Duplodnaviria</taxon>
        <taxon>Heunggongvirae</taxon>
        <taxon>Uroviricota</taxon>
        <taxon>Caudoviricetes</taxon>
        <taxon>Kairosalinivirus</taxon>
        <taxon>Kairosalinivirus SRUTV1</taxon>
    </lineage>
</organism>
<name>A0A2D3FAJ3_9CAUD</name>
<protein>
    <submittedName>
        <fullName evidence="1">Uncharacterized protein</fullName>
    </submittedName>
</protein>
<evidence type="ECO:0000313" key="1">
    <source>
        <dbReference type="EMBL" id="ATU47043.1"/>
    </source>
</evidence>
<sequence>MLRYSGDVAQTKLTINAPAYPDGNRHYEPDYDEHSCAHIRGEQACIAVVREKGETRIVGVYSDPRTAMDAARRMCPSWASPHVATRQIHRTKHPFPIA</sequence>
<dbReference type="Proteomes" id="UP000262103">
    <property type="component" value="Segment"/>
</dbReference>